<dbReference type="Proteomes" id="UP000070456">
    <property type="component" value="Unassembled WGS sequence"/>
</dbReference>
<comment type="caution">
    <text evidence="3">The sequence shown here is derived from an EMBL/GenBank/DDBJ whole genome shotgun (WGS) entry which is preliminary data.</text>
</comment>
<name>A0A140L2B7_9FIRM</name>
<organism evidence="3 4">
    <name type="scientific">Thermotalea metallivorans</name>
    <dbReference type="NCBI Taxonomy" id="520762"/>
    <lineage>
        <taxon>Bacteria</taxon>
        <taxon>Bacillati</taxon>
        <taxon>Bacillota</taxon>
        <taxon>Clostridia</taxon>
        <taxon>Peptostreptococcales</taxon>
        <taxon>Thermotaleaceae</taxon>
        <taxon>Thermotalea</taxon>
    </lineage>
</organism>
<evidence type="ECO:0000313" key="3">
    <source>
        <dbReference type="EMBL" id="KXG74692.1"/>
    </source>
</evidence>
<accession>A0A140L2B7</accession>
<protein>
    <submittedName>
        <fullName evidence="3">Spore protein YkvP</fullName>
    </submittedName>
</protein>
<sequence length="588" mass="69597">MSDFSKGLAKFFHWKKNEGVQHEQPEGTNTSKRQKPWKVAYILDHFSYECLKYECNLMEIDDKEYMHILDLEKPDLLLVESAWAGNDGKWKDKIANLEVSKDKTLGLLVEECRARNIPTVFWNKEDPLFFSNFIEAAKLFDYVFTTDEGCIEKYREILKHDKIYNLSFAAQPRIHNPTYKYKIRLGRIAFAGTWYHIFPHRARDMEMLLDPALHYGLHIYDRMYHSKDNDLFQFPEKYHPYICGSLDYKEMIHYYKHYDIFLNANLIHDSSTMFSRRVFELLGCGTNVISSYATGIADVFPGIVKLCRTENDTSKFIDLLLKNKELRDRLSLLGQRSVFRHHTYQQRVEKILEKVGLSQGFKESPGVSIVAYGDQRDKIEKIFQNFQRQAYAKKELIMMVDSEESLKEWEDMTKSQKNIKIFFQKDKKSLGECLNFAVEQICYDYFSVFDADDDYGPEFIGDIMDAFLYAESDIIGKGTHYVYLKKENILAVRYPDLEYDYVDFLDRFAFVMKKNLWEQIKFPNTDTDIVKKFTMAYAQRGQKIFSTDRFNYVHMPAFHQDKPLETEEYLQRCQIVLYTRNCMPNITV</sequence>
<keyword evidence="4" id="KW-1185">Reference proteome</keyword>
<dbReference type="InterPro" id="IPR055259">
    <property type="entry name" value="YkvP/CgeB_Glyco_trans-like"/>
</dbReference>
<dbReference type="CDD" id="cd00761">
    <property type="entry name" value="Glyco_tranf_GTA_type"/>
    <property type="match status" value="1"/>
</dbReference>
<dbReference type="AlphaFoldDB" id="A0A140L2B7"/>
<proteinExistence type="predicted"/>
<evidence type="ECO:0000313" key="4">
    <source>
        <dbReference type="Proteomes" id="UP000070456"/>
    </source>
</evidence>
<dbReference type="RefSeq" id="WP_068556923.1">
    <property type="nucleotide sequence ID" value="NZ_LOEE01000047.1"/>
</dbReference>
<dbReference type="InterPro" id="IPR001173">
    <property type="entry name" value="Glyco_trans_2-like"/>
</dbReference>
<dbReference type="STRING" id="520762.AN619_21990"/>
<dbReference type="InterPro" id="IPR029044">
    <property type="entry name" value="Nucleotide-diphossugar_trans"/>
</dbReference>
<feature type="domain" description="Glycosyltransferase 2-like" evidence="1">
    <location>
        <begin position="369"/>
        <end position="476"/>
    </location>
</feature>
<dbReference type="Pfam" id="PF13524">
    <property type="entry name" value="Glyco_trans_1_2"/>
    <property type="match status" value="1"/>
</dbReference>
<dbReference type="SUPFAM" id="SSF53756">
    <property type="entry name" value="UDP-Glycosyltransferase/glycogen phosphorylase"/>
    <property type="match status" value="1"/>
</dbReference>
<reference evidence="3 4" key="1">
    <citation type="submission" date="2015-12" db="EMBL/GenBank/DDBJ databases">
        <title>Draft genome sequence of the thermoanaerobe Thermotalea metallivorans, an isolate from the runoff channel of the Great Artesian Basin, Australia.</title>
        <authorList>
            <person name="Patel B.K."/>
        </authorList>
    </citation>
    <scope>NUCLEOTIDE SEQUENCE [LARGE SCALE GENOMIC DNA]</scope>
    <source>
        <strain evidence="3 4">B2-1</strain>
    </source>
</reference>
<dbReference type="SUPFAM" id="SSF53448">
    <property type="entry name" value="Nucleotide-diphospho-sugar transferases"/>
    <property type="match status" value="1"/>
</dbReference>
<dbReference type="Gene3D" id="3.90.550.10">
    <property type="entry name" value="Spore Coat Polysaccharide Biosynthesis Protein SpsA, Chain A"/>
    <property type="match status" value="1"/>
</dbReference>
<dbReference type="PATRIC" id="fig|520762.4.peg.2434"/>
<feature type="domain" description="Spore protein YkvP/CgeB glycosyl transferase-like" evidence="2">
    <location>
        <begin position="239"/>
        <end position="353"/>
    </location>
</feature>
<dbReference type="EMBL" id="LOEE01000047">
    <property type="protein sequence ID" value="KXG74692.1"/>
    <property type="molecule type" value="Genomic_DNA"/>
</dbReference>
<dbReference type="Gene3D" id="3.40.50.2000">
    <property type="entry name" value="Glycogen Phosphorylase B"/>
    <property type="match status" value="1"/>
</dbReference>
<evidence type="ECO:0000259" key="2">
    <source>
        <dbReference type="Pfam" id="PF13524"/>
    </source>
</evidence>
<evidence type="ECO:0000259" key="1">
    <source>
        <dbReference type="Pfam" id="PF00535"/>
    </source>
</evidence>
<gene>
    <name evidence="3" type="primary">ykvP_3</name>
    <name evidence="3" type="ORF">AN619_21990</name>
</gene>
<dbReference type="OrthoDB" id="6713581at2"/>
<dbReference type="Pfam" id="PF00535">
    <property type="entry name" value="Glycos_transf_2"/>
    <property type="match status" value="1"/>
</dbReference>